<accession>A0ABC9AJC4</accession>
<evidence type="ECO:0000256" key="17">
    <source>
        <dbReference type="ARBA" id="ARBA00023221"/>
    </source>
</evidence>
<evidence type="ECO:0000256" key="5">
    <source>
        <dbReference type="ARBA" id="ARBA00022603"/>
    </source>
</evidence>
<keyword evidence="30" id="KW-1185">Reference proteome</keyword>
<keyword evidence="15 28" id="KW-0472">Membrane</keyword>
<evidence type="ECO:0000256" key="23">
    <source>
        <dbReference type="ARBA" id="ARBA00051013"/>
    </source>
</evidence>
<evidence type="ECO:0000256" key="14">
    <source>
        <dbReference type="ARBA" id="ARBA00023098"/>
    </source>
</evidence>
<evidence type="ECO:0000256" key="6">
    <source>
        <dbReference type="ARBA" id="ARBA00022617"/>
    </source>
</evidence>
<dbReference type="PROSITE" id="PS00086">
    <property type="entry name" value="CYTOCHROME_P450"/>
    <property type="match status" value="1"/>
</dbReference>
<evidence type="ECO:0000256" key="11">
    <source>
        <dbReference type="ARBA" id="ARBA00023004"/>
    </source>
</evidence>
<proteinExistence type="inferred from homology"/>
<keyword evidence="11 26" id="KW-0408">Iron</keyword>
<dbReference type="InterPro" id="IPR002403">
    <property type="entry name" value="Cyt_P450_E_grp-IV"/>
</dbReference>
<evidence type="ECO:0000256" key="10">
    <source>
        <dbReference type="ARBA" id="ARBA00023002"/>
    </source>
</evidence>
<evidence type="ECO:0000256" key="1">
    <source>
        <dbReference type="ARBA" id="ARBA00001971"/>
    </source>
</evidence>
<keyword evidence="16" id="KW-1207">Sterol metabolism</keyword>
<keyword evidence="12" id="KW-0756">Sterol biosynthesis</keyword>
<comment type="pathway">
    <text evidence="18">Steroid biosynthesis; zymosterol biosynthesis; zymosterol from lanosterol: step 1/6.</text>
</comment>
<sequence>MDIIVSAVWFTIALATITVVIMTKVARRRTKVDTVCHRPPPPTVNGGAAIGVLYTFLTRGLRVMIHDQYEKFGSVFTISLFGQKVTFLVGPEVSAHFFQGPDSEISHGNMLEFTVPIIGKEVGYGVDSTTRKEQYSFFFDALKPPKLRSHIGPMLQEVENYFSNWGQQGLVDLKHEMEQLLMLISGRCLIGKEVHEMIFNEFFTLFHKLTENSFGLTSMFFPYAPTSANRRRDIARAELSKLLTEIIRLRKISNTDEKDLLQNLIDSKYRDGRPTTEVEVTAMIISIIFAGKHISSISSTWTGACLLHHKRWLAAATEEQELIIRKYGDHIDYSILQEMDILHRCVKEVLRLHPPSPMFFRKVHKSFNIRSKEGEEFEIPSGHTLVSPVLFNCSIPYIYKDPDVYDPDRFGPGREEDKVGGKFSYTPFSGGRHTCPGEAFAYMEMKVIWSHLLRNFELSLVSPFPRTNWMKIIPDLQGKVMVSYKRRSRTT</sequence>
<reference evidence="29" key="1">
    <citation type="submission" date="2024-10" db="EMBL/GenBank/DDBJ databases">
        <authorList>
            <person name="Ryan C."/>
        </authorList>
    </citation>
    <scope>NUCLEOTIDE SEQUENCE [LARGE SCALE GENOMIC DNA]</scope>
</reference>
<comment type="catalytic activity">
    <reaction evidence="23">
        <text>a 14alpha-methyl steroid + 3 reduced [NADPH--hemoprotein reductase] + 3 O2 = a Delta(14) steroid + formate + 3 oxidized [NADPH--hemoprotein reductase] + 4 H2O + 4 H(+)</text>
        <dbReference type="Rhea" id="RHEA:54028"/>
        <dbReference type="Rhea" id="RHEA-COMP:11964"/>
        <dbReference type="Rhea" id="RHEA-COMP:11965"/>
        <dbReference type="ChEBI" id="CHEBI:15377"/>
        <dbReference type="ChEBI" id="CHEBI:15378"/>
        <dbReference type="ChEBI" id="CHEBI:15379"/>
        <dbReference type="ChEBI" id="CHEBI:15740"/>
        <dbReference type="ChEBI" id="CHEBI:57618"/>
        <dbReference type="ChEBI" id="CHEBI:58210"/>
        <dbReference type="ChEBI" id="CHEBI:138029"/>
        <dbReference type="ChEBI" id="CHEBI:138031"/>
        <dbReference type="EC" id="1.14.14.154"/>
    </reaction>
</comment>
<evidence type="ECO:0000256" key="28">
    <source>
        <dbReference type="SAM" id="Phobius"/>
    </source>
</evidence>
<comment type="similarity">
    <text evidence="3 27">Belongs to the cytochrome P450 family.</text>
</comment>
<evidence type="ECO:0000313" key="30">
    <source>
        <dbReference type="Proteomes" id="UP001497457"/>
    </source>
</evidence>
<gene>
    <name evidence="29" type="ORF">URODEC1_LOCUS55727</name>
</gene>
<dbReference type="EC" id="1.14.14.154" evidence="19"/>
<dbReference type="GO" id="GO:0046872">
    <property type="term" value="F:metal ion binding"/>
    <property type="evidence" value="ECO:0007669"/>
    <property type="project" value="UniProtKB-KW"/>
</dbReference>
<keyword evidence="9" id="KW-0752">Steroid biosynthesis</keyword>
<dbReference type="PRINTS" id="PR00385">
    <property type="entry name" value="P450"/>
</dbReference>
<dbReference type="PANTHER" id="PTHR24304:SF2">
    <property type="entry name" value="24-HYDROXYCHOLESTEROL 7-ALPHA-HYDROXYLASE"/>
    <property type="match status" value="1"/>
</dbReference>
<evidence type="ECO:0000256" key="8">
    <source>
        <dbReference type="ARBA" id="ARBA00022723"/>
    </source>
</evidence>
<dbReference type="InterPro" id="IPR050529">
    <property type="entry name" value="CYP450_sterol_14alpha_dmase"/>
</dbReference>
<evidence type="ECO:0000256" key="7">
    <source>
        <dbReference type="ARBA" id="ARBA00022679"/>
    </source>
</evidence>
<evidence type="ECO:0000256" key="13">
    <source>
        <dbReference type="ARBA" id="ARBA00023033"/>
    </source>
</evidence>
<dbReference type="FunFam" id="1.10.630.10:FF:000028">
    <property type="entry name" value="Cytochrome p450 51g1"/>
    <property type="match status" value="1"/>
</dbReference>
<keyword evidence="8 26" id="KW-0479">Metal-binding</keyword>
<dbReference type="Gene3D" id="1.10.630.10">
    <property type="entry name" value="Cytochrome P450"/>
    <property type="match status" value="1"/>
</dbReference>
<keyword evidence="13 27" id="KW-0503">Monooxygenase</keyword>
<dbReference type="SUPFAM" id="SSF48264">
    <property type="entry name" value="Cytochrome P450"/>
    <property type="match status" value="1"/>
</dbReference>
<evidence type="ECO:0000256" key="22">
    <source>
        <dbReference type="ARBA" id="ARBA00042983"/>
    </source>
</evidence>
<evidence type="ECO:0000256" key="9">
    <source>
        <dbReference type="ARBA" id="ARBA00022955"/>
    </source>
</evidence>
<keyword evidence="10 27" id="KW-0560">Oxidoreductase</keyword>
<evidence type="ECO:0000256" key="15">
    <source>
        <dbReference type="ARBA" id="ARBA00023136"/>
    </source>
</evidence>
<protein>
    <recommendedName>
        <fullName evidence="25">Obtusifoliol 14-alpha demethylase</fullName>
        <ecNumber evidence="19">1.14.14.154</ecNumber>
    </recommendedName>
    <alternativeName>
        <fullName evidence="20">CYPLI</fullName>
    </alternativeName>
    <alternativeName>
        <fullName evidence="22">Cytochrome P450 51</fullName>
    </alternativeName>
    <alternativeName>
        <fullName evidence="21">Cytochrome P450-LIA1</fullName>
    </alternativeName>
</protein>
<keyword evidence="4" id="KW-0444">Lipid biosynthesis</keyword>
<keyword evidence="5" id="KW-0489">Methyltransferase</keyword>
<keyword evidence="14" id="KW-0443">Lipid metabolism</keyword>
<dbReference type="GO" id="GO:0016126">
    <property type="term" value="P:sterol biosynthetic process"/>
    <property type="evidence" value="ECO:0007669"/>
    <property type="project" value="UniProtKB-KW"/>
</dbReference>
<evidence type="ECO:0000256" key="3">
    <source>
        <dbReference type="ARBA" id="ARBA00010617"/>
    </source>
</evidence>
<dbReference type="GO" id="GO:0008398">
    <property type="term" value="F:sterol 14-demethylase activity"/>
    <property type="evidence" value="ECO:0007669"/>
    <property type="project" value="UniProtKB-EC"/>
</dbReference>
<keyword evidence="17" id="KW-0753">Steroid metabolism</keyword>
<comment type="subcellular location">
    <subcellularLocation>
        <location evidence="2">Membrane</location>
        <topology evidence="2">Single-pass membrane protein</topology>
    </subcellularLocation>
</comment>
<dbReference type="InterPro" id="IPR017972">
    <property type="entry name" value="Cyt_P450_CS"/>
</dbReference>
<dbReference type="Proteomes" id="UP001497457">
    <property type="component" value="Chromosome 21rd"/>
</dbReference>
<comment type="function">
    <text evidence="24">Catalyzes the 14-alpha demethylation of obtusifoliol to 4 alpha-methyl-5 alpha-ergosta-8,14,24(28)-trien-3 beta-ol.</text>
</comment>
<keyword evidence="7" id="KW-0808">Transferase</keyword>
<organism evidence="29 30">
    <name type="scientific">Urochloa decumbens</name>
    <dbReference type="NCBI Taxonomy" id="240449"/>
    <lineage>
        <taxon>Eukaryota</taxon>
        <taxon>Viridiplantae</taxon>
        <taxon>Streptophyta</taxon>
        <taxon>Embryophyta</taxon>
        <taxon>Tracheophyta</taxon>
        <taxon>Spermatophyta</taxon>
        <taxon>Magnoliopsida</taxon>
        <taxon>Liliopsida</taxon>
        <taxon>Poales</taxon>
        <taxon>Poaceae</taxon>
        <taxon>PACMAD clade</taxon>
        <taxon>Panicoideae</taxon>
        <taxon>Panicodae</taxon>
        <taxon>Paniceae</taxon>
        <taxon>Melinidinae</taxon>
        <taxon>Urochloa</taxon>
    </lineage>
</organism>
<feature type="binding site" description="axial binding residue" evidence="26">
    <location>
        <position position="435"/>
    </location>
    <ligand>
        <name>heme</name>
        <dbReference type="ChEBI" id="CHEBI:30413"/>
    </ligand>
    <ligandPart>
        <name>Fe</name>
        <dbReference type="ChEBI" id="CHEBI:18248"/>
    </ligandPart>
</feature>
<dbReference type="Pfam" id="PF00067">
    <property type="entry name" value="p450"/>
    <property type="match status" value="1"/>
</dbReference>
<dbReference type="PANTHER" id="PTHR24304">
    <property type="entry name" value="CYTOCHROME P450 FAMILY 7"/>
    <property type="match status" value="1"/>
</dbReference>
<keyword evidence="28" id="KW-0812">Transmembrane</keyword>
<evidence type="ECO:0000256" key="26">
    <source>
        <dbReference type="PIRSR" id="PIRSR602403-1"/>
    </source>
</evidence>
<evidence type="ECO:0000256" key="12">
    <source>
        <dbReference type="ARBA" id="ARBA00023011"/>
    </source>
</evidence>
<keyword evidence="6 26" id="KW-0349">Heme</keyword>
<evidence type="ECO:0000256" key="25">
    <source>
        <dbReference type="ARBA" id="ARBA00072797"/>
    </source>
</evidence>
<feature type="transmembrane region" description="Helical" evidence="28">
    <location>
        <begin position="6"/>
        <end position="23"/>
    </location>
</feature>
<evidence type="ECO:0000256" key="2">
    <source>
        <dbReference type="ARBA" id="ARBA00004167"/>
    </source>
</evidence>
<evidence type="ECO:0000256" key="27">
    <source>
        <dbReference type="RuleBase" id="RU000461"/>
    </source>
</evidence>
<evidence type="ECO:0000256" key="4">
    <source>
        <dbReference type="ARBA" id="ARBA00022516"/>
    </source>
</evidence>
<keyword evidence="28" id="KW-1133">Transmembrane helix</keyword>
<evidence type="ECO:0000256" key="21">
    <source>
        <dbReference type="ARBA" id="ARBA00042513"/>
    </source>
</evidence>
<dbReference type="InterPro" id="IPR036396">
    <property type="entry name" value="Cyt_P450_sf"/>
</dbReference>
<dbReference type="InterPro" id="IPR001128">
    <property type="entry name" value="Cyt_P450"/>
</dbReference>
<dbReference type="GO" id="GO:0032259">
    <property type="term" value="P:methylation"/>
    <property type="evidence" value="ECO:0007669"/>
    <property type="project" value="UniProtKB-KW"/>
</dbReference>
<dbReference type="EMBL" id="OZ075131">
    <property type="protein sequence ID" value="CAL4980584.1"/>
    <property type="molecule type" value="Genomic_DNA"/>
</dbReference>
<evidence type="ECO:0000256" key="24">
    <source>
        <dbReference type="ARBA" id="ARBA00058467"/>
    </source>
</evidence>
<name>A0ABC9AJC4_9POAL</name>
<dbReference type="AlphaFoldDB" id="A0ABC9AJC4"/>
<dbReference type="CDD" id="cd11042">
    <property type="entry name" value="CYP51-like"/>
    <property type="match status" value="1"/>
</dbReference>
<dbReference type="GO" id="GO:0016020">
    <property type="term" value="C:membrane"/>
    <property type="evidence" value="ECO:0007669"/>
    <property type="project" value="UniProtKB-SubCell"/>
</dbReference>
<comment type="cofactor">
    <cofactor evidence="1 26">
        <name>heme</name>
        <dbReference type="ChEBI" id="CHEBI:30413"/>
    </cofactor>
</comment>
<evidence type="ECO:0000256" key="19">
    <source>
        <dbReference type="ARBA" id="ARBA00038974"/>
    </source>
</evidence>
<dbReference type="PRINTS" id="PR00465">
    <property type="entry name" value="EP450IV"/>
</dbReference>
<evidence type="ECO:0000256" key="20">
    <source>
        <dbReference type="ARBA" id="ARBA00042370"/>
    </source>
</evidence>
<evidence type="ECO:0000256" key="18">
    <source>
        <dbReference type="ARBA" id="ARBA00037887"/>
    </source>
</evidence>
<evidence type="ECO:0000313" key="29">
    <source>
        <dbReference type="EMBL" id="CAL4980584.1"/>
    </source>
</evidence>
<evidence type="ECO:0000256" key="16">
    <source>
        <dbReference type="ARBA" id="ARBA00023166"/>
    </source>
</evidence>
<dbReference type="GO" id="GO:0008168">
    <property type="term" value="F:methyltransferase activity"/>
    <property type="evidence" value="ECO:0007669"/>
    <property type="project" value="UniProtKB-KW"/>
</dbReference>